<proteinExistence type="predicted"/>
<dbReference type="RefSeq" id="WP_343806451.1">
    <property type="nucleotide sequence ID" value="NZ_BAAAET010000003.1"/>
</dbReference>
<protein>
    <submittedName>
        <fullName evidence="1">Uncharacterized protein</fullName>
    </submittedName>
</protein>
<accession>A0ABP3TEQ7</accession>
<organism evidence="1 2">
    <name type="scientific">Marinobacterium maritimum</name>
    <dbReference type="NCBI Taxonomy" id="500162"/>
    <lineage>
        <taxon>Bacteria</taxon>
        <taxon>Pseudomonadati</taxon>
        <taxon>Pseudomonadota</taxon>
        <taxon>Gammaproteobacteria</taxon>
        <taxon>Oceanospirillales</taxon>
        <taxon>Oceanospirillaceae</taxon>
        <taxon>Marinobacterium</taxon>
    </lineage>
</organism>
<dbReference type="EMBL" id="BAAAET010000003">
    <property type="protein sequence ID" value="GAA0696154.1"/>
    <property type="molecule type" value="Genomic_DNA"/>
</dbReference>
<comment type="caution">
    <text evidence="1">The sequence shown here is derived from an EMBL/GenBank/DDBJ whole genome shotgun (WGS) entry which is preliminary data.</text>
</comment>
<evidence type="ECO:0000313" key="1">
    <source>
        <dbReference type="EMBL" id="GAA0696154.1"/>
    </source>
</evidence>
<reference evidence="2" key="1">
    <citation type="journal article" date="2019" name="Int. J. Syst. Evol. Microbiol.">
        <title>The Global Catalogue of Microorganisms (GCM) 10K type strain sequencing project: providing services to taxonomists for standard genome sequencing and annotation.</title>
        <authorList>
            <consortium name="The Broad Institute Genomics Platform"/>
            <consortium name="The Broad Institute Genome Sequencing Center for Infectious Disease"/>
            <person name="Wu L."/>
            <person name="Ma J."/>
        </authorList>
    </citation>
    <scope>NUCLEOTIDE SEQUENCE [LARGE SCALE GENOMIC DNA]</scope>
    <source>
        <strain evidence="2">JCM 15134</strain>
    </source>
</reference>
<evidence type="ECO:0000313" key="2">
    <source>
        <dbReference type="Proteomes" id="UP001499915"/>
    </source>
</evidence>
<sequence>MSTDNNRLLLELDRYRREINREIINPRFPELKLDSLKPVLTMVAHARADYVAQLLELADSGQGQPPAPEQIAALKRSRETFDELVAAVNALESLISRDYLDVETGHPGR</sequence>
<keyword evidence="2" id="KW-1185">Reference proteome</keyword>
<gene>
    <name evidence="1" type="ORF">GCM10009104_25140</name>
</gene>
<dbReference type="Proteomes" id="UP001499915">
    <property type="component" value="Unassembled WGS sequence"/>
</dbReference>
<name>A0ABP3TEQ7_9GAMM</name>